<evidence type="ECO:0000313" key="1">
    <source>
        <dbReference type="EMBL" id="KHN73298.1"/>
    </source>
</evidence>
<name>A0A0B2UV91_TOXCA</name>
<dbReference type="SFLD" id="SFLDS00003">
    <property type="entry name" value="Haloacid_Dehalogenase"/>
    <property type="match status" value="1"/>
</dbReference>
<proteinExistence type="predicted"/>
<dbReference type="Gene3D" id="1.10.150.240">
    <property type="entry name" value="Putative phosphatase, domain 2"/>
    <property type="match status" value="1"/>
</dbReference>
<protein>
    <submittedName>
        <fullName evidence="1">Pseudouridine-5'-monophosphatase</fullName>
    </submittedName>
</protein>
<accession>A0A0B2UV91</accession>
<comment type="caution">
    <text evidence="1">The sequence shown here is derived from an EMBL/GenBank/DDBJ whole genome shotgun (WGS) entry which is preliminary data.</text>
</comment>
<sequence length="276" mass="31028">MPRRKNAYYACFVDALLRWFTSGCIRSIVYHMDGLSIPNVTHVIFDLDGLLIDSEPLYAEANVRVMGRYGKKYSTELKKLTMGMRQDPAIELMIKEVGLEGKVTVEEYNAAYDSFLPELLPNCQMMPGAMRFVRHLASHNIPFAICTGSRSMECDLKLKNLKELVELVPLMVRGEDPEIRDGKPAPDCFLVTMGRFKEKPKSTANVAVFEDSPNGIRAAVAAGMRAVMIPDPRYATAPEDLKDRITMVLKSFDEFKPESLGLPPYDDSEKTSKFLS</sequence>
<dbReference type="Gene3D" id="3.40.50.1000">
    <property type="entry name" value="HAD superfamily/HAD-like"/>
    <property type="match status" value="1"/>
</dbReference>
<dbReference type="EMBL" id="JPKZ01003126">
    <property type="protein sequence ID" value="KHN73298.1"/>
    <property type="molecule type" value="Genomic_DNA"/>
</dbReference>
<dbReference type="GO" id="GO:0016791">
    <property type="term" value="F:phosphatase activity"/>
    <property type="evidence" value="ECO:0007669"/>
    <property type="project" value="TreeGrafter"/>
</dbReference>
<dbReference type="OMA" id="FHHMVMG"/>
<dbReference type="STRING" id="6265.A0A0B2UV91"/>
<evidence type="ECO:0000313" key="2">
    <source>
        <dbReference type="Proteomes" id="UP000031036"/>
    </source>
</evidence>
<dbReference type="Pfam" id="PF13419">
    <property type="entry name" value="HAD_2"/>
    <property type="match status" value="1"/>
</dbReference>
<gene>
    <name evidence="1" type="primary">HDHD1</name>
    <name evidence="1" type="ORF">Tcan_06954</name>
</gene>
<dbReference type="PANTHER" id="PTHR18901">
    <property type="entry name" value="2-DEOXYGLUCOSE-6-PHOSPHATE PHOSPHATASE 2"/>
    <property type="match status" value="1"/>
</dbReference>
<dbReference type="InterPro" id="IPR036412">
    <property type="entry name" value="HAD-like_sf"/>
</dbReference>
<dbReference type="SFLD" id="SFLDG01129">
    <property type="entry name" value="C1.5:_HAD__Beta-PGM__Phosphata"/>
    <property type="match status" value="1"/>
</dbReference>
<keyword evidence="2" id="KW-1185">Reference proteome</keyword>
<dbReference type="AlphaFoldDB" id="A0A0B2UV91"/>
<dbReference type="InterPro" id="IPR023214">
    <property type="entry name" value="HAD_sf"/>
</dbReference>
<reference evidence="1 2" key="1">
    <citation type="submission" date="2014-11" db="EMBL/GenBank/DDBJ databases">
        <title>Genetic blueprint of the zoonotic pathogen Toxocara canis.</title>
        <authorList>
            <person name="Zhu X.-Q."/>
            <person name="Korhonen P.K."/>
            <person name="Cai H."/>
            <person name="Young N.D."/>
            <person name="Nejsum P."/>
            <person name="von Samson-Himmelstjerna G."/>
            <person name="Boag P.R."/>
            <person name="Tan P."/>
            <person name="Li Q."/>
            <person name="Min J."/>
            <person name="Yang Y."/>
            <person name="Wang X."/>
            <person name="Fang X."/>
            <person name="Hall R.S."/>
            <person name="Hofmann A."/>
            <person name="Sternberg P.W."/>
            <person name="Jex A.R."/>
            <person name="Gasser R.B."/>
        </authorList>
    </citation>
    <scope>NUCLEOTIDE SEQUENCE [LARGE SCALE GENOMIC DNA]</scope>
    <source>
        <strain evidence="1">PN_DK_2014</strain>
    </source>
</reference>
<dbReference type="NCBIfam" id="TIGR01509">
    <property type="entry name" value="HAD-SF-IA-v3"/>
    <property type="match status" value="1"/>
</dbReference>
<dbReference type="OrthoDB" id="40579at2759"/>
<dbReference type="InterPro" id="IPR006439">
    <property type="entry name" value="HAD-SF_hydro_IA"/>
</dbReference>
<dbReference type="SUPFAM" id="SSF56784">
    <property type="entry name" value="HAD-like"/>
    <property type="match status" value="1"/>
</dbReference>
<dbReference type="Proteomes" id="UP000031036">
    <property type="component" value="Unassembled WGS sequence"/>
</dbReference>
<organism evidence="1 2">
    <name type="scientific">Toxocara canis</name>
    <name type="common">Canine roundworm</name>
    <dbReference type="NCBI Taxonomy" id="6265"/>
    <lineage>
        <taxon>Eukaryota</taxon>
        <taxon>Metazoa</taxon>
        <taxon>Ecdysozoa</taxon>
        <taxon>Nematoda</taxon>
        <taxon>Chromadorea</taxon>
        <taxon>Rhabditida</taxon>
        <taxon>Spirurina</taxon>
        <taxon>Ascaridomorpha</taxon>
        <taxon>Ascaridoidea</taxon>
        <taxon>Toxocaridae</taxon>
        <taxon>Toxocara</taxon>
    </lineage>
</organism>
<dbReference type="PANTHER" id="PTHR18901:SF38">
    <property type="entry name" value="PSEUDOURIDINE-5'-PHOSPHATASE"/>
    <property type="match status" value="1"/>
</dbReference>
<dbReference type="InterPro" id="IPR023198">
    <property type="entry name" value="PGP-like_dom2"/>
</dbReference>
<dbReference type="InterPro" id="IPR041492">
    <property type="entry name" value="HAD_2"/>
</dbReference>